<dbReference type="Proteomes" id="UP000015620">
    <property type="component" value="Chromosome"/>
</dbReference>
<name>S6A845_9SPIR</name>
<reference evidence="2 3" key="1">
    <citation type="journal article" date="2013" name="PLoS ONE">
        <title>Genome-Wide Relatedness of Treponema pedis, from Gingiva and Necrotic Skin Lesions of Pigs, with the Human Oral Pathogen Treponema denticola.</title>
        <authorList>
            <person name="Svartstrom O."/>
            <person name="Mushtaq M."/>
            <person name="Pringle M."/>
            <person name="Segerman B."/>
        </authorList>
    </citation>
    <scope>NUCLEOTIDE SEQUENCE [LARGE SCALE GENOMIC DNA]</scope>
    <source>
        <strain evidence="2">T A4</strain>
    </source>
</reference>
<feature type="signal peptide" evidence="1">
    <location>
        <begin position="1"/>
        <end position="20"/>
    </location>
</feature>
<sequence length="224" mass="24615">MKKISVFFLCLIVCAGNSFAAEVVFSPGIGFSVYTVRSHEVIIKGKNLELSDKPVTYTIPTPSIGLDMHFIHEKNGFTFSLINNAAFPIAMYKRGGFGNGSMKTKGFIWDGQMLFGYTYGVKQPLSIHAGIGPGIALGQFWTNLNNQQLENFYHAWTPITLHLGVQYIFTKHLGITVGLYDMISFSGLLRSKEKANIADGNNKVGGTVGFGNVFTLRIAATFRL</sequence>
<keyword evidence="1" id="KW-0732">Signal</keyword>
<accession>S6A845</accession>
<evidence type="ECO:0000256" key="1">
    <source>
        <dbReference type="SAM" id="SignalP"/>
    </source>
</evidence>
<evidence type="ECO:0000313" key="2">
    <source>
        <dbReference type="EMBL" id="AGT43189.1"/>
    </source>
</evidence>
<dbReference type="RefSeq" id="WP_020964489.1">
    <property type="nucleotide sequence ID" value="NC_022097.1"/>
</dbReference>
<evidence type="ECO:0000313" key="3">
    <source>
        <dbReference type="Proteomes" id="UP000015620"/>
    </source>
</evidence>
<feature type="chain" id="PRO_5004535455" description="DUF3575 domain-containing protein" evidence="1">
    <location>
        <begin position="21"/>
        <end position="224"/>
    </location>
</feature>
<protein>
    <recommendedName>
        <fullName evidence="4">DUF3575 domain-containing protein</fullName>
    </recommendedName>
</protein>
<dbReference type="AlphaFoldDB" id="S6A845"/>
<proteinExistence type="predicted"/>
<keyword evidence="3" id="KW-1185">Reference proteome</keyword>
<dbReference type="EMBL" id="CP004120">
    <property type="protein sequence ID" value="AGT43189.1"/>
    <property type="molecule type" value="Genomic_DNA"/>
</dbReference>
<dbReference type="OrthoDB" id="361046at2"/>
<dbReference type="GeneID" id="301089363"/>
<organism evidence="2 3">
    <name type="scientific">Treponema pedis str. T A4</name>
    <dbReference type="NCBI Taxonomy" id="1291379"/>
    <lineage>
        <taxon>Bacteria</taxon>
        <taxon>Pseudomonadati</taxon>
        <taxon>Spirochaetota</taxon>
        <taxon>Spirochaetia</taxon>
        <taxon>Spirochaetales</taxon>
        <taxon>Treponemataceae</taxon>
        <taxon>Treponema</taxon>
    </lineage>
</organism>
<evidence type="ECO:0008006" key="4">
    <source>
        <dbReference type="Google" id="ProtNLM"/>
    </source>
</evidence>
<dbReference type="HOGENOM" id="CLU_1137610_0_0_12"/>
<dbReference type="PATRIC" id="fig|1291379.3.peg.690"/>
<dbReference type="InterPro" id="IPR024471">
    <property type="entry name" value="DUF2715"/>
</dbReference>
<gene>
    <name evidence="2" type="ORF">TPE_0693</name>
</gene>
<dbReference type="Pfam" id="PF10895">
    <property type="entry name" value="DUF2715"/>
    <property type="match status" value="1"/>
</dbReference>
<dbReference type="KEGG" id="tped:TPE_0693"/>